<evidence type="ECO:0000313" key="2">
    <source>
        <dbReference type="EMBL" id="KUL22406.1"/>
    </source>
</evidence>
<dbReference type="Proteomes" id="UP000053244">
    <property type="component" value="Unassembled WGS sequence"/>
</dbReference>
<dbReference type="Gene3D" id="3.40.50.1820">
    <property type="entry name" value="alpha/beta hydrolase"/>
    <property type="match status" value="1"/>
</dbReference>
<dbReference type="InterPro" id="IPR029058">
    <property type="entry name" value="AB_hydrolase_fold"/>
</dbReference>
<dbReference type="AlphaFoldDB" id="A0A117MKN7"/>
<proteinExistence type="predicted"/>
<dbReference type="InterPro" id="IPR000073">
    <property type="entry name" value="AB_hydrolase_1"/>
</dbReference>
<accession>A0A117MKN7</accession>
<dbReference type="PANTHER" id="PTHR37017">
    <property type="entry name" value="AB HYDROLASE-1 DOMAIN-CONTAINING PROTEIN-RELATED"/>
    <property type="match status" value="1"/>
</dbReference>
<dbReference type="RefSeq" id="WP_067707547.1">
    <property type="nucleotide sequence ID" value="NZ_LLZH01000342.1"/>
</dbReference>
<dbReference type="EMBL" id="LLZH01000342">
    <property type="protein sequence ID" value="KUL22406.1"/>
    <property type="molecule type" value="Genomic_DNA"/>
</dbReference>
<evidence type="ECO:0000259" key="1">
    <source>
        <dbReference type="Pfam" id="PF12697"/>
    </source>
</evidence>
<reference evidence="2 3" key="1">
    <citation type="submission" date="2015-10" db="EMBL/GenBank/DDBJ databases">
        <authorList>
            <person name="Gilbert D.G."/>
        </authorList>
    </citation>
    <scope>NUCLEOTIDE SEQUENCE [LARGE SCALE GENOMIC DNA]</scope>
    <source>
        <strain evidence="2 3">NRRL B-16712</strain>
    </source>
</reference>
<dbReference type="GO" id="GO:0003824">
    <property type="term" value="F:catalytic activity"/>
    <property type="evidence" value="ECO:0007669"/>
    <property type="project" value="UniProtKB-ARBA"/>
</dbReference>
<feature type="domain" description="AB hydrolase-1" evidence="1">
    <location>
        <begin position="5"/>
        <end position="209"/>
    </location>
</feature>
<comment type="caution">
    <text evidence="2">The sequence shown here is derived from an EMBL/GenBank/DDBJ whole genome shotgun (WGS) entry which is preliminary data.</text>
</comment>
<protein>
    <submittedName>
        <fullName evidence="2">Esterase</fullName>
    </submittedName>
</protein>
<dbReference type="OrthoDB" id="9773549at2"/>
<dbReference type="SUPFAM" id="SSF53474">
    <property type="entry name" value="alpha/beta-Hydrolases"/>
    <property type="match status" value="1"/>
</dbReference>
<dbReference type="InterPro" id="IPR052897">
    <property type="entry name" value="Sec-Metab_Biosynth_Hydrolase"/>
</dbReference>
<dbReference type="Pfam" id="PF12697">
    <property type="entry name" value="Abhydrolase_6"/>
    <property type="match status" value="1"/>
</dbReference>
<name>A0A117MKN7_9ACTN</name>
<evidence type="ECO:0000313" key="3">
    <source>
        <dbReference type="Proteomes" id="UP000053244"/>
    </source>
</evidence>
<organism evidence="2 3">
    <name type="scientific">Actinoplanes awajinensis subsp. mycoplanecinus</name>
    <dbReference type="NCBI Taxonomy" id="135947"/>
    <lineage>
        <taxon>Bacteria</taxon>
        <taxon>Bacillati</taxon>
        <taxon>Actinomycetota</taxon>
        <taxon>Actinomycetes</taxon>
        <taxon>Micromonosporales</taxon>
        <taxon>Micromonosporaceae</taxon>
        <taxon>Actinoplanes</taxon>
    </lineage>
</organism>
<dbReference type="PANTHER" id="PTHR37017:SF11">
    <property type="entry name" value="ESTERASE_LIPASE_THIOESTERASE DOMAIN-CONTAINING PROTEIN"/>
    <property type="match status" value="1"/>
</dbReference>
<gene>
    <name evidence="2" type="ORF">ADL15_48625</name>
</gene>
<keyword evidence="3" id="KW-1185">Reference proteome</keyword>
<sequence>MTTYVLVPGFWLGGWAWDEVAAALPGEVYTFSPDLGAGIGVEDHVTQLTDVLRGLDDVILVGHSYGGMVITTAADRVPERVARLVYVDSGPMPDGMSQADFDGSPPHAVDGFIPVPAEAPPAAAGFDWAVVRERGRPQPVATATDPVRHGSAWQKIPRTAVLCSFTEAQLRGMAGSVPAFALMVDGDWTYHELPTGHWPMFSEPQALADLLSASATADS</sequence>